<organism evidence="1 2">
    <name type="scientific">Dyella thiooxydans</name>
    <dbReference type="NCBI Taxonomy" id="445710"/>
    <lineage>
        <taxon>Bacteria</taxon>
        <taxon>Pseudomonadati</taxon>
        <taxon>Pseudomonadota</taxon>
        <taxon>Gammaproteobacteria</taxon>
        <taxon>Lysobacterales</taxon>
        <taxon>Rhodanobacteraceae</taxon>
        <taxon>Dyella</taxon>
    </lineage>
</organism>
<keyword evidence="2" id="KW-1185">Reference proteome</keyword>
<dbReference type="KEGG" id="dtx:ATSB10_03280"/>
<gene>
    <name evidence="1" type="ORF">ATSB10_03280</name>
</gene>
<protein>
    <submittedName>
        <fullName evidence="1">Uncharacterized protein</fullName>
    </submittedName>
</protein>
<dbReference type="RefSeq" id="WP_063670115.1">
    <property type="nucleotide sequence ID" value="NZ_CP014841.1"/>
</dbReference>
<dbReference type="Proteomes" id="UP000077255">
    <property type="component" value="Chromosome"/>
</dbReference>
<dbReference type="EMBL" id="CP014841">
    <property type="protein sequence ID" value="AND67782.1"/>
    <property type="molecule type" value="Genomic_DNA"/>
</dbReference>
<sequence length="148" mass="16759">MRLLTQLIALNRARQLNRQLRDIQQAIQGLSRHNRMRLGTLALREIGQATRCDFPHLYGTPPEERYLPWGQGTEIGYTRARSENVEIAIRGIALWLAVAYHETKDAQLGGLQAVYRQLMRQLRELKEMRQTAPAGDTGHGWTGEAAAA</sequence>
<proteinExistence type="predicted"/>
<dbReference type="OrthoDB" id="5966395at2"/>
<evidence type="ECO:0000313" key="1">
    <source>
        <dbReference type="EMBL" id="AND67782.1"/>
    </source>
</evidence>
<accession>A0A160MYQ4</accession>
<evidence type="ECO:0000313" key="2">
    <source>
        <dbReference type="Proteomes" id="UP000077255"/>
    </source>
</evidence>
<dbReference type="PATRIC" id="fig|445710.3.peg.326"/>
<reference evidence="1 2" key="1">
    <citation type="submission" date="2016-02" db="EMBL/GenBank/DDBJ databases">
        <title>Complete genome sequencing and analysis of ATSB10, Dyella thiooxydans isolated from rhizosphere soil of sunflower (Helianthus annuus L.).</title>
        <authorList>
            <person name="Lee Y."/>
            <person name="Hwangbo K."/>
            <person name="Chung H."/>
            <person name="Yoo J."/>
            <person name="Kim K.Y."/>
            <person name="Sa T.M."/>
            <person name="Um Y."/>
            <person name="Madhaiyan M."/>
        </authorList>
    </citation>
    <scope>NUCLEOTIDE SEQUENCE [LARGE SCALE GENOMIC DNA]</scope>
    <source>
        <strain evidence="1 2">ATSB10</strain>
    </source>
</reference>
<name>A0A160MYQ4_9GAMM</name>
<dbReference type="AlphaFoldDB" id="A0A160MYQ4"/>